<evidence type="ECO:0000256" key="2">
    <source>
        <dbReference type="ARBA" id="ARBA00022692"/>
    </source>
</evidence>
<accession>A0ABV6BZL9</accession>
<name>A0ABV6BZL9_9ACTN</name>
<reference evidence="7 8" key="1">
    <citation type="submission" date="2024-09" db="EMBL/GenBank/DDBJ databases">
        <authorList>
            <person name="Sun Q."/>
            <person name="Mori K."/>
        </authorList>
    </citation>
    <scope>NUCLEOTIDE SEQUENCE [LARGE SCALE GENOMIC DNA]</scope>
    <source>
        <strain evidence="7 8">JCM 15389</strain>
    </source>
</reference>
<dbReference type="Gene3D" id="1.20.1250.20">
    <property type="entry name" value="MFS general substrate transporter like domains"/>
    <property type="match status" value="1"/>
</dbReference>
<feature type="transmembrane region" description="Helical" evidence="5">
    <location>
        <begin position="162"/>
        <end position="181"/>
    </location>
</feature>
<dbReference type="InterPro" id="IPR011701">
    <property type="entry name" value="MFS"/>
</dbReference>
<feature type="transmembrane region" description="Helical" evidence="5">
    <location>
        <begin position="193"/>
        <end position="215"/>
    </location>
</feature>
<sequence length="279" mass="30188">MTDTALAQPAERRSSSPLSFLWRRQLDHYPETAPRIFFLGIVVVATIVLYYELYVQGAVAPSIIAQYHMSFMFYVDISVVGNALGAFASLIAGLADRWGRANLVTYGLVVTGLLVLVGLPNASSEWTYAVMFGAVSFVEGIILVATPALVRDFSPQLGRASAMGFWTLGPVMGSLVVAEVASHTLAAGATPPWQGQFHICGVVGLVVAAIAILGLRELSPALRDQLMVSMRDRALIEARAKGLDISESLKRPWRQMLHLDIIGSAFAISVFLLIYYTAV</sequence>
<protein>
    <submittedName>
        <fullName evidence="7">MFS transporter</fullName>
    </submittedName>
</protein>
<comment type="subcellular location">
    <subcellularLocation>
        <location evidence="1">Cell membrane</location>
        <topology evidence="1">Multi-pass membrane protein</topology>
    </subcellularLocation>
</comment>
<feature type="transmembrane region" description="Helical" evidence="5">
    <location>
        <begin position="71"/>
        <end position="91"/>
    </location>
</feature>
<feature type="transmembrane region" description="Helical" evidence="5">
    <location>
        <begin position="257"/>
        <end position="278"/>
    </location>
</feature>
<evidence type="ECO:0000256" key="1">
    <source>
        <dbReference type="ARBA" id="ARBA00004651"/>
    </source>
</evidence>
<feature type="transmembrane region" description="Helical" evidence="5">
    <location>
        <begin position="32"/>
        <end position="51"/>
    </location>
</feature>
<dbReference type="Proteomes" id="UP001589788">
    <property type="component" value="Unassembled WGS sequence"/>
</dbReference>
<gene>
    <name evidence="7" type="ORF">ACFFRE_01700</name>
</gene>
<keyword evidence="4 5" id="KW-0472">Membrane</keyword>
<dbReference type="PROSITE" id="PS50850">
    <property type="entry name" value="MFS"/>
    <property type="match status" value="1"/>
</dbReference>
<dbReference type="EMBL" id="JBHLYQ010000007">
    <property type="protein sequence ID" value="MFC0080870.1"/>
    <property type="molecule type" value="Genomic_DNA"/>
</dbReference>
<dbReference type="RefSeq" id="WP_377787523.1">
    <property type="nucleotide sequence ID" value="NZ_JBHLYQ010000007.1"/>
</dbReference>
<feature type="non-terminal residue" evidence="7">
    <location>
        <position position="279"/>
    </location>
</feature>
<organism evidence="7 8">
    <name type="scientific">Aciditerrimonas ferrireducens</name>
    <dbReference type="NCBI Taxonomy" id="667306"/>
    <lineage>
        <taxon>Bacteria</taxon>
        <taxon>Bacillati</taxon>
        <taxon>Actinomycetota</taxon>
        <taxon>Acidimicrobiia</taxon>
        <taxon>Acidimicrobiales</taxon>
        <taxon>Acidimicrobiaceae</taxon>
        <taxon>Aciditerrimonas</taxon>
    </lineage>
</organism>
<keyword evidence="2 5" id="KW-0812">Transmembrane</keyword>
<evidence type="ECO:0000256" key="4">
    <source>
        <dbReference type="ARBA" id="ARBA00023136"/>
    </source>
</evidence>
<feature type="transmembrane region" description="Helical" evidence="5">
    <location>
        <begin position="103"/>
        <end position="122"/>
    </location>
</feature>
<evidence type="ECO:0000313" key="8">
    <source>
        <dbReference type="Proteomes" id="UP001589788"/>
    </source>
</evidence>
<dbReference type="SUPFAM" id="SSF103473">
    <property type="entry name" value="MFS general substrate transporter"/>
    <property type="match status" value="1"/>
</dbReference>
<evidence type="ECO:0000256" key="5">
    <source>
        <dbReference type="SAM" id="Phobius"/>
    </source>
</evidence>
<dbReference type="Pfam" id="PF07690">
    <property type="entry name" value="MFS_1"/>
    <property type="match status" value="1"/>
</dbReference>
<comment type="caution">
    <text evidence="7">The sequence shown here is derived from an EMBL/GenBank/DDBJ whole genome shotgun (WGS) entry which is preliminary data.</text>
</comment>
<keyword evidence="8" id="KW-1185">Reference proteome</keyword>
<feature type="transmembrane region" description="Helical" evidence="5">
    <location>
        <begin position="128"/>
        <end position="150"/>
    </location>
</feature>
<evidence type="ECO:0000313" key="7">
    <source>
        <dbReference type="EMBL" id="MFC0080870.1"/>
    </source>
</evidence>
<feature type="domain" description="Major facilitator superfamily (MFS) profile" evidence="6">
    <location>
        <begin position="38"/>
        <end position="279"/>
    </location>
</feature>
<evidence type="ECO:0000259" key="6">
    <source>
        <dbReference type="PROSITE" id="PS50850"/>
    </source>
</evidence>
<proteinExistence type="predicted"/>
<keyword evidence="3 5" id="KW-1133">Transmembrane helix</keyword>
<evidence type="ECO:0000256" key="3">
    <source>
        <dbReference type="ARBA" id="ARBA00022989"/>
    </source>
</evidence>
<dbReference type="InterPro" id="IPR020846">
    <property type="entry name" value="MFS_dom"/>
</dbReference>
<dbReference type="InterPro" id="IPR036259">
    <property type="entry name" value="MFS_trans_sf"/>
</dbReference>